<accession>A0A438CKS6</accession>
<sequence>MLGQRWNELRVSSSHLGTFRIHVTWGIKDGVHSPRPPIRRRIALRQSAQAWALNSLRFPRGPKLLSMSAIGGITSTNTGDKFLHFTKIPPTFLHPNFVRVLMGYNVMDMLYRLGFTLLEVLFVYTVNMSQNERFSLSTHILSLQLVTRLLDSNKGKNKRGRLMEWVEKAYFAWLNKLFEISSFERNRQVLVTDKNLHAVVKEVRPFILPILLRLASWTLVPDEHHVLKDLPFL</sequence>
<dbReference type="Proteomes" id="UP000288805">
    <property type="component" value="Unassembled WGS sequence"/>
</dbReference>
<reference evidence="1 2" key="1">
    <citation type="journal article" date="2018" name="PLoS Genet.">
        <title>Population sequencing reveals clonal diversity and ancestral inbreeding in the grapevine cultivar Chardonnay.</title>
        <authorList>
            <person name="Roach M.J."/>
            <person name="Johnson D.L."/>
            <person name="Bohlmann J."/>
            <person name="van Vuuren H.J."/>
            <person name="Jones S.J."/>
            <person name="Pretorius I.S."/>
            <person name="Schmidt S.A."/>
            <person name="Borneman A.R."/>
        </authorList>
    </citation>
    <scope>NUCLEOTIDE SEQUENCE [LARGE SCALE GENOMIC DNA]</scope>
    <source>
        <strain evidence="2">cv. Chardonnay</strain>
        <tissue evidence="1">Leaf</tissue>
    </source>
</reference>
<protein>
    <submittedName>
        <fullName evidence="1">Uncharacterized protein</fullName>
    </submittedName>
</protein>
<dbReference type="EMBL" id="QGNW01002186">
    <property type="protein sequence ID" value="RVW23807.1"/>
    <property type="molecule type" value="Genomic_DNA"/>
</dbReference>
<proteinExistence type="predicted"/>
<comment type="caution">
    <text evidence="1">The sequence shown here is derived from an EMBL/GenBank/DDBJ whole genome shotgun (WGS) entry which is preliminary data.</text>
</comment>
<evidence type="ECO:0000313" key="1">
    <source>
        <dbReference type="EMBL" id="RVW23807.1"/>
    </source>
</evidence>
<evidence type="ECO:0000313" key="2">
    <source>
        <dbReference type="Proteomes" id="UP000288805"/>
    </source>
</evidence>
<dbReference type="AlphaFoldDB" id="A0A438CKS6"/>
<gene>
    <name evidence="1" type="ORF">CK203_098012</name>
</gene>
<organism evidence="1 2">
    <name type="scientific">Vitis vinifera</name>
    <name type="common">Grape</name>
    <dbReference type="NCBI Taxonomy" id="29760"/>
    <lineage>
        <taxon>Eukaryota</taxon>
        <taxon>Viridiplantae</taxon>
        <taxon>Streptophyta</taxon>
        <taxon>Embryophyta</taxon>
        <taxon>Tracheophyta</taxon>
        <taxon>Spermatophyta</taxon>
        <taxon>Magnoliopsida</taxon>
        <taxon>eudicotyledons</taxon>
        <taxon>Gunneridae</taxon>
        <taxon>Pentapetalae</taxon>
        <taxon>rosids</taxon>
        <taxon>Vitales</taxon>
        <taxon>Vitaceae</taxon>
        <taxon>Viteae</taxon>
        <taxon>Vitis</taxon>
    </lineage>
</organism>
<name>A0A438CKS6_VITVI</name>